<dbReference type="AlphaFoldDB" id="A0A7I3Z3F8"/>
<dbReference type="EnsemblPlants" id="Pp3c4_28270V3.2">
    <property type="protein sequence ID" value="PAC:32920580.CDS.1"/>
    <property type="gene ID" value="Pp3c4_28270"/>
</dbReference>
<dbReference type="Gramene" id="Pp3c4_28270V3.2">
    <property type="protein sequence ID" value="PAC:32920580.CDS.1"/>
    <property type="gene ID" value="Pp3c4_28270"/>
</dbReference>
<evidence type="ECO:0000313" key="2">
    <source>
        <dbReference type="Proteomes" id="UP000006727"/>
    </source>
</evidence>
<dbReference type="EMBL" id="ABEU02000004">
    <property type="status" value="NOT_ANNOTATED_CDS"/>
    <property type="molecule type" value="Genomic_DNA"/>
</dbReference>
<reference evidence="1" key="3">
    <citation type="submission" date="2020-12" db="UniProtKB">
        <authorList>
            <consortium name="EnsemblPlants"/>
        </authorList>
    </citation>
    <scope>IDENTIFICATION</scope>
</reference>
<organism evidence="1 2">
    <name type="scientific">Physcomitrium patens</name>
    <name type="common">Spreading-leaved earth moss</name>
    <name type="synonym">Physcomitrella patens</name>
    <dbReference type="NCBI Taxonomy" id="3218"/>
    <lineage>
        <taxon>Eukaryota</taxon>
        <taxon>Viridiplantae</taxon>
        <taxon>Streptophyta</taxon>
        <taxon>Embryophyta</taxon>
        <taxon>Bryophyta</taxon>
        <taxon>Bryophytina</taxon>
        <taxon>Bryopsida</taxon>
        <taxon>Funariidae</taxon>
        <taxon>Funariales</taxon>
        <taxon>Funariaceae</taxon>
        <taxon>Physcomitrium</taxon>
    </lineage>
</organism>
<evidence type="ECO:0000313" key="1">
    <source>
        <dbReference type="EnsemblPlants" id="PAC:32920580.CDS.1"/>
    </source>
</evidence>
<keyword evidence="2" id="KW-1185">Reference proteome</keyword>
<reference evidence="1 2" key="2">
    <citation type="journal article" date="2018" name="Plant J.">
        <title>The Physcomitrella patens chromosome-scale assembly reveals moss genome structure and evolution.</title>
        <authorList>
            <person name="Lang D."/>
            <person name="Ullrich K.K."/>
            <person name="Murat F."/>
            <person name="Fuchs J."/>
            <person name="Jenkins J."/>
            <person name="Haas F.B."/>
            <person name="Piednoel M."/>
            <person name="Gundlach H."/>
            <person name="Van Bel M."/>
            <person name="Meyberg R."/>
            <person name="Vives C."/>
            <person name="Morata J."/>
            <person name="Symeonidi A."/>
            <person name="Hiss M."/>
            <person name="Muchero W."/>
            <person name="Kamisugi Y."/>
            <person name="Saleh O."/>
            <person name="Blanc G."/>
            <person name="Decker E.L."/>
            <person name="van Gessel N."/>
            <person name="Grimwood J."/>
            <person name="Hayes R.D."/>
            <person name="Graham S.W."/>
            <person name="Gunter L.E."/>
            <person name="McDaniel S.F."/>
            <person name="Hoernstein S.N.W."/>
            <person name="Larsson A."/>
            <person name="Li F.W."/>
            <person name="Perroud P.F."/>
            <person name="Phillips J."/>
            <person name="Ranjan P."/>
            <person name="Rokshar D.S."/>
            <person name="Rothfels C.J."/>
            <person name="Schneider L."/>
            <person name="Shu S."/>
            <person name="Stevenson D.W."/>
            <person name="Thummler F."/>
            <person name="Tillich M."/>
            <person name="Villarreal Aguilar J.C."/>
            <person name="Widiez T."/>
            <person name="Wong G.K."/>
            <person name="Wymore A."/>
            <person name="Zhang Y."/>
            <person name="Zimmer A.D."/>
            <person name="Quatrano R.S."/>
            <person name="Mayer K.F.X."/>
            <person name="Goodstein D."/>
            <person name="Casacuberta J.M."/>
            <person name="Vandepoele K."/>
            <person name="Reski R."/>
            <person name="Cuming A.C."/>
            <person name="Tuskan G.A."/>
            <person name="Maumus F."/>
            <person name="Salse J."/>
            <person name="Schmutz J."/>
            <person name="Rensing S.A."/>
        </authorList>
    </citation>
    <scope>NUCLEOTIDE SEQUENCE [LARGE SCALE GENOMIC DNA]</scope>
    <source>
        <strain evidence="1 2">cv. Gransden 2004</strain>
    </source>
</reference>
<gene>
    <name evidence="1" type="primary">LOC112280919</name>
</gene>
<sequence>MEALNFNSHTDSLAVKNLPASLIDLDTVPGAQLIIHSRDGECGERCGSHGLTIFKNLETFNGGDHGALSNEFDIIDDAACRALNGFLRH</sequence>
<name>A0A7I3Z3F8_PHYPA</name>
<dbReference type="Proteomes" id="UP000006727">
    <property type="component" value="Chromosome 4"/>
</dbReference>
<proteinExistence type="predicted"/>
<protein>
    <submittedName>
        <fullName evidence="1">Uncharacterized protein</fullName>
    </submittedName>
</protein>
<reference evidence="1 2" key="1">
    <citation type="journal article" date="2008" name="Science">
        <title>The Physcomitrella genome reveals evolutionary insights into the conquest of land by plants.</title>
        <authorList>
            <person name="Rensing S."/>
            <person name="Lang D."/>
            <person name="Zimmer A."/>
            <person name="Terry A."/>
            <person name="Salamov A."/>
            <person name="Shapiro H."/>
            <person name="Nishiyama T."/>
            <person name="Perroud P.-F."/>
            <person name="Lindquist E."/>
            <person name="Kamisugi Y."/>
            <person name="Tanahashi T."/>
            <person name="Sakakibara K."/>
            <person name="Fujita T."/>
            <person name="Oishi K."/>
            <person name="Shin-I T."/>
            <person name="Kuroki Y."/>
            <person name="Toyoda A."/>
            <person name="Suzuki Y."/>
            <person name="Hashimoto A."/>
            <person name="Yamaguchi K."/>
            <person name="Sugano A."/>
            <person name="Kohara Y."/>
            <person name="Fujiyama A."/>
            <person name="Anterola A."/>
            <person name="Aoki S."/>
            <person name="Ashton N."/>
            <person name="Barbazuk W.B."/>
            <person name="Barker E."/>
            <person name="Bennetzen J."/>
            <person name="Bezanilla M."/>
            <person name="Blankenship R."/>
            <person name="Cho S.H."/>
            <person name="Dutcher S."/>
            <person name="Estelle M."/>
            <person name="Fawcett J.A."/>
            <person name="Gundlach H."/>
            <person name="Hanada K."/>
            <person name="Heyl A."/>
            <person name="Hicks K.A."/>
            <person name="Hugh J."/>
            <person name="Lohr M."/>
            <person name="Mayer K."/>
            <person name="Melkozernov A."/>
            <person name="Murata T."/>
            <person name="Nelson D."/>
            <person name="Pils B."/>
            <person name="Prigge M."/>
            <person name="Reiss B."/>
            <person name="Renner T."/>
            <person name="Rombauts S."/>
            <person name="Rushton P."/>
            <person name="Sanderfoot A."/>
            <person name="Schween G."/>
            <person name="Shiu S.-H."/>
            <person name="Stueber K."/>
            <person name="Theodoulou F.L."/>
            <person name="Tu H."/>
            <person name="Van de Peer Y."/>
            <person name="Verrier P.J."/>
            <person name="Waters E."/>
            <person name="Wood A."/>
            <person name="Yang L."/>
            <person name="Cove D."/>
            <person name="Cuming A."/>
            <person name="Hasebe M."/>
            <person name="Lucas S."/>
            <person name="Mishler D.B."/>
            <person name="Reski R."/>
            <person name="Grigoriev I."/>
            <person name="Quatrano R.S."/>
            <person name="Boore J.L."/>
        </authorList>
    </citation>
    <scope>NUCLEOTIDE SEQUENCE [LARGE SCALE GENOMIC DNA]</scope>
    <source>
        <strain evidence="1 2">cv. Gransden 2004</strain>
    </source>
</reference>
<accession>A0A7I3Z3F8</accession>